<protein>
    <recommendedName>
        <fullName evidence="3">ParB</fullName>
    </recommendedName>
</protein>
<proteinExistence type="predicted"/>
<accession>A0ABS4XJ25</accession>
<name>A0ABS4XJ25_9MICC</name>
<dbReference type="EMBL" id="JAGIOF010000003">
    <property type="protein sequence ID" value="MBP2388366.1"/>
    <property type="molecule type" value="Genomic_DNA"/>
</dbReference>
<reference evidence="1 2" key="1">
    <citation type="submission" date="2021-03" db="EMBL/GenBank/DDBJ databases">
        <title>Sequencing the genomes of 1000 actinobacteria strains.</title>
        <authorList>
            <person name="Klenk H.-P."/>
        </authorList>
    </citation>
    <scope>NUCLEOTIDE SEQUENCE [LARGE SCALE GENOMIC DNA]</scope>
    <source>
        <strain evidence="1 2">DSM 15797</strain>
    </source>
</reference>
<evidence type="ECO:0008006" key="3">
    <source>
        <dbReference type="Google" id="ProtNLM"/>
    </source>
</evidence>
<evidence type="ECO:0000313" key="1">
    <source>
        <dbReference type="EMBL" id="MBP2388366.1"/>
    </source>
</evidence>
<dbReference type="Proteomes" id="UP001296993">
    <property type="component" value="Unassembled WGS sequence"/>
</dbReference>
<evidence type="ECO:0000313" key="2">
    <source>
        <dbReference type="Proteomes" id="UP001296993"/>
    </source>
</evidence>
<sequence>MVKPRTRQTPATDRQIEEFANRAEQQSVPVPVATQPDLPAWKIRNKEKKTTGLNFRTSTSQMNLLRAAAELEEISQQKLLERIVWPILEERYGSGTAENA</sequence>
<organism evidence="1 2">
    <name type="scientific">Paeniglutamicibacter kerguelensis</name>
    <dbReference type="NCBI Taxonomy" id="254788"/>
    <lineage>
        <taxon>Bacteria</taxon>
        <taxon>Bacillati</taxon>
        <taxon>Actinomycetota</taxon>
        <taxon>Actinomycetes</taxon>
        <taxon>Micrococcales</taxon>
        <taxon>Micrococcaceae</taxon>
        <taxon>Paeniglutamicibacter</taxon>
    </lineage>
</organism>
<keyword evidence="2" id="KW-1185">Reference proteome</keyword>
<gene>
    <name evidence="1" type="ORF">JOF47_003939</name>
</gene>
<dbReference type="RefSeq" id="WP_210001919.1">
    <property type="nucleotide sequence ID" value="NZ_BAAAJY010000001.1"/>
</dbReference>
<comment type="caution">
    <text evidence="1">The sequence shown here is derived from an EMBL/GenBank/DDBJ whole genome shotgun (WGS) entry which is preliminary data.</text>
</comment>